<sequence>MQYPLSAKPPTFQMQMSKQNLLQLSHLPFSYEFSFDFNFDTRVLPHVDRLISVLFLIAYFARSPLSPLLTEVFMGELENKYTLHRARPDDTCECRRRLTCTVDDAEGSRLGMGYRREPSRVGSRSYPAGSGLRRPGGVREFRFVP</sequence>
<proteinExistence type="predicted"/>
<evidence type="ECO:0000256" key="1">
    <source>
        <dbReference type="SAM" id="MobiDB-lite"/>
    </source>
</evidence>
<reference evidence="2 3" key="1">
    <citation type="journal article" date="2019" name="Commun. Biol.">
        <title>The bagworm genome reveals a unique fibroin gene that provides high tensile strength.</title>
        <authorList>
            <person name="Kono N."/>
            <person name="Nakamura H."/>
            <person name="Ohtoshi R."/>
            <person name="Tomita M."/>
            <person name="Numata K."/>
            <person name="Arakawa K."/>
        </authorList>
    </citation>
    <scope>NUCLEOTIDE SEQUENCE [LARGE SCALE GENOMIC DNA]</scope>
</reference>
<feature type="region of interest" description="Disordered" evidence="1">
    <location>
        <begin position="113"/>
        <end position="133"/>
    </location>
</feature>
<accession>A0A4C1V050</accession>
<organism evidence="2 3">
    <name type="scientific">Eumeta variegata</name>
    <name type="common">Bagworm moth</name>
    <name type="synonym">Eumeta japonica</name>
    <dbReference type="NCBI Taxonomy" id="151549"/>
    <lineage>
        <taxon>Eukaryota</taxon>
        <taxon>Metazoa</taxon>
        <taxon>Ecdysozoa</taxon>
        <taxon>Arthropoda</taxon>
        <taxon>Hexapoda</taxon>
        <taxon>Insecta</taxon>
        <taxon>Pterygota</taxon>
        <taxon>Neoptera</taxon>
        <taxon>Endopterygota</taxon>
        <taxon>Lepidoptera</taxon>
        <taxon>Glossata</taxon>
        <taxon>Ditrysia</taxon>
        <taxon>Tineoidea</taxon>
        <taxon>Psychidae</taxon>
        <taxon>Oiketicinae</taxon>
        <taxon>Eumeta</taxon>
    </lineage>
</organism>
<dbReference type="AlphaFoldDB" id="A0A4C1V050"/>
<dbReference type="EMBL" id="BGZK01000255">
    <property type="protein sequence ID" value="GBP32095.1"/>
    <property type="molecule type" value="Genomic_DNA"/>
</dbReference>
<name>A0A4C1V050_EUMVA</name>
<gene>
    <name evidence="2" type="ORF">EVAR_80861_1</name>
</gene>
<protein>
    <submittedName>
        <fullName evidence="2">Uncharacterized protein</fullName>
    </submittedName>
</protein>
<evidence type="ECO:0000313" key="3">
    <source>
        <dbReference type="Proteomes" id="UP000299102"/>
    </source>
</evidence>
<dbReference type="Proteomes" id="UP000299102">
    <property type="component" value="Unassembled WGS sequence"/>
</dbReference>
<comment type="caution">
    <text evidence="2">The sequence shown here is derived from an EMBL/GenBank/DDBJ whole genome shotgun (WGS) entry which is preliminary data.</text>
</comment>
<keyword evidence="3" id="KW-1185">Reference proteome</keyword>
<evidence type="ECO:0000313" key="2">
    <source>
        <dbReference type="EMBL" id="GBP32095.1"/>
    </source>
</evidence>